<feature type="domain" description="Glycosyltransferase subfamily 4-like N-terminal" evidence="3">
    <location>
        <begin position="8"/>
        <end position="170"/>
    </location>
</feature>
<keyword evidence="1" id="KW-0328">Glycosyltransferase</keyword>
<evidence type="ECO:0000259" key="3">
    <source>
        <dbReference type="Pfam" id="PF13439"/>
    </source>
</evidence>
<dbReference type="CDD" id="cd03801">
    <property type="entry name" value="GT4_PimA-like"/>
    <property type="match status" value="1"/>
</dbReference>
<dbReference type="Pfam" id="PF13692">
    <property type="entry name" value="Glyco_trans_1_4"/>
    <property type="match status" value="1"/>
</dbReference>
<organism evidence="4 5">
    <name type="scientific">Thermoleophilum album</name>
    <dbReference type="NCBI Taxonomy" id="29539"/>
    <lineage>
        <taxon>Bacteria</taxon>
        <taxon>Bacillati</taxon>
        <taxon>Actinomycetota</taxon>
        <taxon>Thermoleophilia</taxon>
        <taxon>Thermoleophilales</taxon>
        <taxon>Thermoleophilaceae</taxon>
        <taxon>Thermoleophilum</taxon>
    </lineage>
</organism>
<dbReference type="SUPFAM" id="SSF53756">
    <property type="entry name" value="UDP-Glycosyltransferase/glycogen phosphorylase"/>
    <property type="match status" value="1"/>
</dbReference>
<evidence type="ECO:0000256" key="1">
    <source>
        <dbReference type="ARBA" id="ARBA00022676"/>
    </source>
</evidence>
<dbReference type="Gene3D" id="3.40.50.2000">
    <property type="entry name" value="Glycogen Phosphorylase B"/>
    <property type="match status" value="2"/>
</dbReference>
<proteinExistence type="predicted"/>
<dbReference type="Proteomes" id="UP000222056">
    <property type="component" value="Unassembled WGS sequence"/>
</dbReference>
<dbReference type="AlphaFoldDB" id="A0A1H6FHI1"/>
<name>A0A1H6FHI1_THEAL</name>
<sequence>MLHEGELGGATVSLLRMAPQLAERWELRAWVPQEGPVLSVLERLGIPACLQHRPHAFSLAGMLEPPGVWRRSLGVPAYLAEWSAWLRRESPDLLLFNTVLTTPELLASVAAGGQRPRTVLHVHELLDRSPKALLAAQLARLAELRLVPSLAARARLRRLGVDADVLYPGVPEPPLSRRRSSARSRRPVVGYVGTVCPVKGADLFIAVVERLRAQLGDDAFSARLVGRAAAGRWREWGEQTLALASRRGIDCRVPPPDADDRWSLRELAEIDVLVVPSRADACPLVVLEAMASGVATVAFAVGGVPEQLDGGAGVLVPAGNVAALAQAAALLVRDPRERRRLALAGRERQRRLFGLERQARGLDLILHRVLGRTPRSAAVTTIQAAATASPVVNSIAPSGRVSSRYE</sequence>
<dbReference type="EMBL" id="FNWJ01000001">
    <property type="protein sequence ID" value="SEH10286.1"/>
    <property type="molecule type" value="Genomic_DNA"/>
</dbReference>
<dbReference type="Pfam" id="PF13439">
    <property type="entry name" value="Glyco_transf_4"/>
    <property type="match status" value="1"/>
</dbReference>
<evidence type="ECO:0000256" key="2">
    <source>
        <dbReference type="ARBA" id="ARBA00022679"/>
    </source>
</evidence>
<dbReference type="PANTHER" id="PTHR45947">
    <property type="entry name" value="SULFOQUINOVOSYL TRANSFERASE SQD2"/>
    <property type="match status" value="1"/>
</dbReference>
<keyword evidence="2 4" id="KW-0808">Transferase</keyword>
<reference evidence="5" key="1">
    <citation type="submission" date="2016-10" db="EMBL/GenBank/DDBJ databases">
        <authorList>
            <person name="Varghese N."/>
            <person name="Submissions S."/>
        </authorList>
    </citation>
    <scope>NUCLEOTIDE SEQUENCE [LARGE SCALE GENOMIC DNA]</scope>
    <source>
        <strain evidence="5">ATCC 35263</strain>
    </source>
</reference>
<evidence type="ECO:0000313" key="4">
    <source>
        <dbReference type="EMBL" id="SEH10286.1"/>
    </source>
</evidence>
<dbReference type="PANTHER" id="PTHR45947:SF3">
    <property type="entry name" value="SULFOQUINOVOSYL TRANSFERASE SQD2"/>
    <property type="match status" value="1"/>
</dbReference>
<dbReference type="InterPro" id="IPR028098">
    <property type="entry name" value="Glyco_trans_4-like_N"/>
</dbReference>
<gene>
    <name evidence="4" type="ORF">SAMN02745716_0135</name>
</gene>
<dbReference type="InterPro" id="IPR050194">
    <property type="entry name" value="Glycosyltransferase_grp1"/>
</dbReference>
<accession>A0A1H6FHI1</accession>
<keyword evidence="5" id="KW-1185">Reference proteome</keyword>
<dbReference type="GO" id="GO:0016757">
    <property type="term" value="F:glycosyltransferase activity"/>
    <property type="evidence" value="ECO:0007669"/>
    <property type="project" value="UniProtKB-KW"/>
</dbReference>
<dbReference type="STRING" id="29539.SAMN02745716_0135"/>
<evidence type="ECO:0000313" key="5">
    <source>
        <dbReference type="Proteomes" id="UP000222056"/>
    </source>
</evidence>
<protein>
    <submittedName>
        <fullName evidence="4">Glycosyltransferase involved in cell wall bisynthesis</fullName>
    </submittedName>
</protein>
<dbReference type="GO" id="GO:1901137">
    <property type="term" value="P:carbohydrate derivative biosynthetic process"/>
    <property type="evidence" value="ECO:0007669"/>
    <property type="project" value="UniProtKB-ARBA"/>
</dbReference>